<evidence type="ECO:0008006" key="3">
    <source>
        <dbReference type="Google" id="ProtNLM"/>
    </source>
</evidence>
<organism evidence="1 2">
    <name type="scientific">Nocardioides panacis</name>
    <dbReference type="NCBI Taxonomy" id="2849501"/>
    <lineage>
        <taxon>Bacteria</taxon>
        <taxon>Bacillati</taxon>
        <taxon>Actinomycetota</taxon>
        <taxon>Actinomycetes</taxon>
        <taxon>Propionibacteriales</taxon>
        <taxon>Nocardioidaceae</taxon>
        <taxon>Nocardioides</taxon>
    </lineage>
</organism>
<reference evidence="1" key="1">
    <citation type="submission" date="2021-06" db="EMBL/GenBank/DDBJ databases">
        <title>Complete genome sequence of Nocardioides sp. G188.</title>
        <authorList>
            <person name="Im W.-T."/>
        </authorList>
    </citation>
    <scope>NUCLEOTIDE SEQUENCE</scope>
    <source>
        <strain evidence="1">G188</strain>
    </source>
</reference>
<proteinExistence type="predicted"/>
<protein>
    <recommendedName>
        <fullName evidence="3">Acetone carboxylase</fullName>
    </recommendedName>
</protein>
<gene>
    <name evidence="1" type="ORF">KRR39_07630</name>
</gene>
<dbReference type="EMBL" id="CP077062">
    <property type="protein sequence ID" value="QWZ09604.1"/>
    <property type="molecule type" value="Genomic_DNA"/>
</dbReference>
<name>A0A975Y1P2_9ACTN</name>
<sequence length="69" mass="7546">MSPICSAKGCQAPAVWSLLWNNPKLHTPDRRKSWLACDEHRTSLGDFLGARGFLRDVEPLDPSGPVDAG</sequence>
<dbReference type="AlphaFoldDB" id="A0A975Y1P2"/>
<dbReference type="Proteomes" id="UP000683575">
    <property type="component" value="Chromosome"/>
</dbReference>
<evidence type="ECO:0000313" key="2">
    <source>
        <dbReference type="Proteomes" id="UP000683575"/>
    </source>
</evidence>
<accession>A0A975Y1P2</accession>
<evidence type="ECO:0000313" key="1">
    <source>
        <dbReference type="EMBL" id="QWZ09604.1"/>
    </source>
</evidence>
<dbReference type="RefSeq" id="WP_216941450.1">
    <property type="nucleotide sequence ID" value="NZ_CP077062.1"/>
</dbReference>
<dbReference type="KEGG" id="nps:KRR39_07630"/>
<keyword evidence="2" id="KW-1185">Reference proteome</keyword>